<sequence length="108" mass="12199">MSLSEKSCTPCRGGIDPMTRQEAERYLRDVPGWELSDDATRIRRSFKFKNFAAAQAFVNQVGELAEQEQHHPEISFGWGHAEVEIWTHAIGGLHENDFILAAKINEAT</sequence>
<dbReference type="Proteomes" id="UP000245474">
    <property type="component" value="Unassembled WGS sequence"/>
</dbReference>
<dbReference type="CDD" id="cd00913">
    <property type="entry name" value="PCD_DCoH_subfamily_a"/>
    <property type="match status" value="1"/>
</dbReference>
<dbReference type="PANTHER" id="PTHR12599">
    <property type="entry name" value="PTERIN-4-ALPHA-CARBINOLAMINE DEHYDRATASE"/>
    <property type="match status" value="1"/>
</dbReference>
<dbReference type="GO" id="GO:0006729">
    <property type="term" value="P:tetrahydrobiopterin biosynthetic process"/>
    <property type="evidence" value="ECO:0007669"/>
    <property type="project" value="InterPro"/>
</dbReference>
<evidence type="ECO:0000256" key="2">
    <source>
        <dbReference type="ARBA" id="ARBA00006472"/>
    </source>
</evidence>
<dbReference type="EMBL" id="QFFI01000012">
    <property type="protein sequence ID" value="PWG63204.1"/>
    <property type="molecule type" value="Genomic_DNA"/>
</dbReference>
<gene>
    <name evidence="5" type="ORF">DEM34_09000</name>
</gene>
<dbReference type="InterPro" id="IPR001533">
    <property type="entry name" value="Pterin_deHydtase"/>
</dbReference>
<dbReference type="InterPro" id="IPR036428">
    <property type="entry name" value="PCD_sf"/>
</dbReference>
<dbReference type="Gene3D" id="3.30.1360.20">
    <property type="entry name" value="Transcriptional coactivator/pterin dehydratase"/>
    <property type="match status" value="1"/>
</dbReference>
<dbReference type="PANTHER" id="PTHR12599:SF0">
    <property type="entry name" value="PTERIN-4-ALPHA-CARBINOLAMINE DEHYDRATASE"/>
    <property type="match status" value="1"/>
</dbReference>
<name>A0A2U2N2K6_9GAMM</name>
<comment type="similarity">
    <text evidence="2 4">Belongs to the pterin-4-alpha-carbinolamine dehydratase family.</text>
</comment>
<comment type="caution">
    <text evidence="5">The sequence shown here is derived from an EMBL/GenBank/DDBJ whole genome shotgun (WGS) entry which is preliminary data.</text>
</comment>
<dbReference type="Pfam" id="PF01329">
    <property type="entry name" value="Pterin_4a"/>
    <property type="match status" value="1"/>
</dbReference>
<dbReference type="GO" id="GO:0008124">
    <property type="term" value="F:4-alpha-hydroxytetrahydrobiopterin dehydratase activity"/>
    <property type="evidence" value="ECO:0007669"/>
    <property type="project" value="UniProtKB-UniRule"/>
</dbReference>
<organism evidence="5 6">
    <name type="scientific">Sediminicurvatus halobius</name>
    <dbReference type="NCBI Taxonomy" id="2182432"/>
    <lineage>
        <taxon>Bacteria</taxon>
        <taxon>Pseudomonadati</taxon>
        <taxon>Pseudomonadota</taxon>
        <taxon>Gammaproteobacteria</taxon>
        <taxon>Chromatiales</taxon>
        <taxon>Ectothiorhodospiraceae</taxon>
        <taxon>Sediminicurvatus</taxon>
    </lineage>
</organism>
<dbReference type="AlphaFoldDB" id="A0A2U2N2K6"/>
<dbReference type="RefSeq" id="WP_109678417.1">
    <property type="nucleotide sequence ID" value="NZ_CP086615.1"/>
</dbReference>
<dbReference type="OrthoDB" id="5294615at2"/>
<evidence type="ECO:0000313" key="6">
    <source>
        <dbReference type="Proteomes" id="UP000245474"/>
    </source>
</evidence>
<dbReference type="SUPFAM" id="SSF55248">
    <property type="entry name" value="PCD-like"/>
    <property type="match status" value="1"/>
</dbReference>
<proteinExistence type="inferred from homology"/>
<accession>A0A2U2N2K6</accession>
<reference evidence="5 6" key="1">
    <citation type="submission" date="2018-05" db="EMBL/GenBank/DDBJ databases">
        <title>Spiribacter halobius sp. nov., a moderately halophilic bacterium isolated from marine solar saltern.</title>
        <authorList>
            <person name="Zheng W.-S."/>
            <person name="Lu D.-C."/>
            <person name="Du Z.-J."/>
        </authorList>
    </citation>
    <scope>NUCLEOTIDE SEQUENCE [LARGE SCALE GENOMIC DNA]</scope>
    <source>
        <strain evidence="5 6">E85</strain>
    </source>
</reference>
<dbReference type="EC" id="4.2.1.96" evidence="4"/>
<keyword evidence="6" id="KW-1185">Reference proteome</keyword>
<evidence type="ECO:0000313" key="5">
    <source>
        <dbReference type="EMBL" id="PWG63204.1"/>
    </source>
</evidence>
<evidence type="ECO:0000256" key="1">
    <source>
        <dbReference type="ARBA" id="ARBA00001554"/>
    </source>
</evidence>
<dbReference type="NCBIfam" id="NF002017">
    <property type="entry name" value="PRK00823.1-2"/>
    <property type="match status" value="1"/>
</dbReference>
<protein>
    <recommendedName>
        <fullName evidence="4">Putative pterin-4-alpha-carbinolamine dehydratase</fullName>
        <shortName evidence="4">PHS</shortName>
        <ecNumber evidence="4">4.2.1.96</ecNumber>
    </recommendedName>
    <alternativeName>
        <fullName evidence="4">4-alpha-hydroxy-tetrahydropterin dehydratase</fullName>
    </alternativeName>
    <alternativeName>
        <fullName evidence="4">Pterin carbinolamine dehydratase</fullName>
        <shortName evidence="4">PCD</shortName>
    </alternativeName>
</protein>
<keyword evidence="3 4" id="KW-0456">Lyase</keyword>
<evidence type="ECO:0000256" key="3">
    <source>
        <dbReference type="ARBA" id="ARBA00023239"/>
    </source>
</evidence>
<evidence type="ECO:0000256" key="4">
    <source>
        <dbReference type="HAMAP-Rule" id="MF_00434"/>
    </source>
</evidence>
<comment type="catalytic activity">
    <reaction evidence="1 4">
        <text>(4aS,6R)-4a-hydroxy-L-erythro-5,6,7,8-tetrahydrobiopterin = (6R)-L-erythro-6,7-dihydrobiopterin + H2O</text>
        <dbReference type="Rhea" id="RHEA:11920"/>
        <dbReference type="ChEBI" id="CHEBI:15377"/>
        <dbReference type="ChEBI" id="CHEBI:15642"/>
        <dbReference type="ChEBI" id="CHEBI:43120"/>
        <dbReference type="EC" id="4.2.1.96"/>
    </reaction>
</comment>
<dbReference type="HAMAP" id="MF_00434">
    <property type="entry name" value="Pterin_4_alpha"/>
    <property type="match status" value="1"/>
</dbReference>